<reference evidence="2 3" key="1">
    <citation type="journal article" date="2024" name="Environ. Microbiol.">
        <title>Novel evolutionary insights on the interactions of the Holosporales (Alphaproteobacteria) with eukaryotic hosts from comparative genomics.</title>
        <authorList>
            <person name="Giovannini M."/>
            <person name="Petroni G."/>
            <person name="Castelli M."/>
        </authorList>
    </citation>
    <scope>NUCLEOTIDE SEQUENCE [LARGE SCALE GENOMIC DNA]</scope>
    <source>
        <strain evidence="2 3">US_Bl 15I1</strain>
    </source>
</reference>
<accession>A0ABZ2C1U5</accession>
<organism evidence="2 3">
    <name type="scientific">Candidatus Bealeia paramacronuclearis</name>
    <dbReference type="NCBI Taxonomy" id="1921001"/>
    <lineage>
        <taxon>Bacteria</taxon>
        <taxon>Pseudomonadati</taxon>
        <taxon>Pseudomonadota</taxon>
        <taxon>Alphaproteobacteria</taxon>
        <taxon>Holosporales</taxon>
        <taxon>Holosporaceae</taxon>
        <taxon>Candidatus Bealeia</taxon>
    </lineage>
</organism>
<evidence type="ECO:0000313" key="2">
    <source>
        <dbReference type="EMBL" id="WVX66063.1"/>
    </source>
</evidence>
<dbReference type="EMBL" id="CP133270">
    <property type="protein sequence ID" value="WVX66063.1"/>
    <property type="molecule type" value="Genomic_DNA"/>
</dbReference>
<dbReference type="InterPro" id="IPR007763">
    <property type="entry name" value="NDUFA12"/>
</dbReference>
<sequence>MLGIKVLTWLKGERVGEDVFGNVYYKMRGSVSPKDRRWVIYKGLPEASKVPAEWHGWLHHMTNDLPSLQDQKTWPWQREHLPNLTGTLLTYRPPGHTLKGGNRDAAVGDYTPWKPE</sequence>
<protein>
    <submittedName>
        <fullName evidence="2">NADH:ubiquinone oxidoreductase subunit</fullName>
    </submittedName>
</protein>
<dbReference type="PANTHER" id="PTHR12910">
    <property type="entry name" value="NADH-UBIQUINONE OXIDOREDUCTASE SUBUNIT B17.2"/>
    <property type="match status" value="1"/>
</dbReference>
<name>A0ABZ2C1U5_9PROT</name>
<feature type="region of interest" description="Disordered" evidence="1">
    <location>
        <begin position="95"/>
        <end position="116"/>
    </location>
</feature>
<proteinExistence type="predicted"/>
<evidence type="ECO:0000313" key="3">
    <source>
        <dbReference type="Proteomes" id="UP001330434"/>
    </source>
</evidence>
<dbReference type="NCBIfam" id="NF006040">
    <property type="entry name" value="PRK08183.1"/>
    <property type="match status" value="1"/>
</dbReference>
<evidence type="ECO:0000256" key="1">
    <source>
        <dbReference type="SAM" id="MobiDB-lite"/>
    </source>
</evidence>
<dbReference type="PANTHER" id="PTHR12910:SF2">
    <property type="entry name" value="NADH DEHYDROGENASE [UBIQUINONE] 1 ALPHA SUBCOMPLEX SUBUNIT 12"/>
    <property type="match status" value="1"/>
</dbReference>
<dbReference type="Proteomes" id="UP001330434">
    <property type="component" value="Chromosome"/>
</dbReference>
<keyword evidence="3" id="KW-1185">Reference proteome</keyword>
<gene>
    <name evidence="2" type="ORF">Bealeia1_00234</name>
</gene>
<dbReference type="RefSeq" id="WP_331256602.1">
    <property type="nucleotide sequence ID" value="NZ_CP133270.1"/>
</dbReference>
<dbReference type="Pfam" id="PF05071">
    <property type="entry name" value="NDUFA12"/>
    <property type="match status" value="1"/>
</dbReference>